<protein>
    <submittedName>
        <fullName evidence="2">CsbD-like</fullName>
    </submittedName>
</protein>
<evidence type="ECO:0000256" key="1">
    <source>
        <dbReference type="SAM" id="MobiDB-lite"/>
    </source>
</evidence>
<proteinExistence type="predicted"/>
<name>A0A379JKN7_9NOCA</name>
<dbReference type="SUPFAM" id="SSF69047">
    <property type="entry name" value="Hypothetical protein YjbJ"/>
    <property type="match status" value="1"/>
</dbReference>
<dbReference type="InterPro" id="IPR036629">
    <property type="entry name" value="YjbJ_sf"/>
</dbReference>
<feature type="compositionally biased region" description="Polar residues" evidence="1">
    <location>
        <begin position="87"/>
        <end position="96"/>
    </location>
</feature>
<dbReference type="STRING" id="1406858.GCA_000710895_01028"/>
<reference evidence="2 3" key="1">
    <citation type="submission" date="2018-06" db="EMBL/GenBank/DDBJ databases">
        <authorList>
            <consortium name="Pathogen Informatics"/>
            <person name="Doyle S."/>
        </authorList>
    </citation>
    <scope>NUCLEOTIDE SEQUENCE [LARGE SCALE GENOMIC DNA]</scope>
    <source>
        <strain evidence="2 3">NCTC1934</strain>
    </source>
</reference>
<dbReference type="AlphaFoldDB" id="A0A379JKN7"/>
<sequence>MIDTDILEVNVLSEHDKGGFREGVEGTVEDVKGKAKEAAGTVFGNEDMRDEGRAQQDRAESQRDAARKEAEAEKERGKAEVEEKRQQAYQQGQGDR</sequence>
<dbReference type="Proteomes" id="UP000255467">
    <property type="component" value="Unassembled WGS sequence"/>
</dbReference>
<evidence type="ECO:0000313" key="3">
    <source>
        <dbReference type="Proteomes" id="UP000255467"/>
    </source>
</evidence>
<dbReference type="EMBL" id="UGRY01000006">
    <property type="protein sequence ID" value="SUD49088.1"/>
    <property type="molecule type" value="Genomic_DNA"/>
</dbReference>
<accession>A0A379JKN7</accession>
<evidence type="ECO:0000313" key="2">
    <source>
        <dbReference type="EMBL" id="SUD49088.1"/>
    </source>
</evidence>
<organism evidence="2 3">
    <name type="scientific">Nocardia otitidiscaviarum</name>
    <dbReference type="NCBI Taxonomy" id="1823"/>
    <lineage>
        <taxon>Bacteria</taxon>
        <taxon>Bacillati</taxon>
        <taxon>Actinomycetota</taxon>
        <taxon>Actinomycetes</taxon>
        <taxon>Mycobacteriales</taxon>
        <taxon>Nocardiaceae</taxon>
        <taxon>Nocardia</taxon>
    </lineage>
</organism>
<keyword evidence="3" id="KW-1185">Reference proteome</keyword>
<feature type="region of interest" description="Disordered" evidence="1">
    <location>
        <begin position="31"/>
        <end position="96"/>
    </location>
</feature>
<feature type="compositionally biased region" description="Basic and acidic residues" evidence="1">
    <location>
        <begin position="46"/>
        <end position="86"/>
    </location>
</feature>
<gene>
    <name evidence="2" type="ORF">NCTC1934_06438</name>
</gene>